<dbReference type="Pfam" id="PF20684">
    <property type="entry name" value="Fung_rhodopsin"/>
    <property type="match status" value="1"/>
</dbReference>
<sequence>MSSSLEPSTSLSASTSTSTAQDAANQIRPSVNLGPSLRVTVWVLVAVSGAFLGTRLYCKWRRHRTLHVDDGFLMAAWAMLVAAEVCTTIEIAYGFGQHTAALVAATAGDDTAADITDRLNRITLTGLLTITFGICAQAWSKTSWAITLLRVASGWHRLRGFVWFALVSMNLFFAGPTLIYWLQCTPVAKAWQPLLPGTCWRPQVGVVLGIVASSYSGLMDLAFAIIPWFLLRHLQISPAEKLGVTLAMSMGVFAAIAAFIKASALPSLTSPDFAFDGVTLTLWGTAEPAVTIMAASVPMMRVLVQSVRKPASPASWAGSEESAPMPGANPGAGANTTATEAANGSTGRMQQATAVEEASLSRAPATHELEKGIPLQTIRS</sequence>
<dbReference type="GO" id="GO:0016020">
    <property type="term" value="C:membrane"/>
    <property type="evidence" value="ECO:0007669"/>
    <property type="project" value="UniProtKB-SubCell"/>
</dbReference>
<feature type="domain" description="Rhodopsin" evidence="8">
    <location>
        <begin position="55"/>
        <end position="305"/>
    </location>
</feature>
<feature type="transmembrane region" description="Helical" evidence="7">
    <location>
        <begin position="161"/>
        <end position="183"/>
    </location>
</feature>
<feature type="transmembrane region" description="Helical" evidence="7">
    <location>
        <begin position="280"/>
        <end position="304"/>
    </location>
</feature>
<evidence type="ECO:0000313" key="9">
    <source>
        <dbReference type="EMBL" id="KJR87207.1"/>
    </source>
</evidence>
<evidence type="ECO:0000256" key="4">
    <source>
        <dbReference type="ARBA" id="ARBA00023136"/>
    </source>
</evidence>
<feature type="transmembrane region" description="Helical" evidence="7">
    <location>
        <begin position="122"/>
        <end position="140"/>
    </location>
</feature>
<keyword evidence="3 7" id="KW-1133">Transmembrane helix</keyword>
<evidence type="ECO:0000256" key="6">
    <source>
        <dbReference type="SAM" id="MobiDB-lite"/>
    </source>
</evidence>
<accession>A0A0F2MC41</accession>
<evidence type="ECO:0000256" key="1">
    <source>
        <dbReference type="ARBA" id="ARBA00004141"/>
    </source>
</evidence>
<dbReference type="PANTHER" id="PTHR33048:SF42">
    <property type="entry name" value="INTEGRAL MEMBRANE PROTEIN"/>
    <property type="match status" value="1"/>
</dbReference>
<feature type="region of interest" description="Disordered" evidence="6">
    <location>
        <begin position="1"/>
        <end position="21"/>
    </location>
</feature>
<evidence type="ECO:0000256" key="3">
    <source>
        <dbReference type="ARBA" id="ARBA00022989"/>
    </source>
</evidence>
<dbReference type="GeneID" id="27663948"/>
<organism evidence="9 10">
    <name type="scientific">Sporothrix schenckii 1099-18</name>
    <dbReference type="NCBI Taxonomy" id="1397361"/>
    <lineage>
        <taxon>Eukaryota</taxon>
        <taxon>Fungi</taxon>
        <taxon>Dikarya</taxon>
        <taxon>Ascomycota</taxon>
        <taxon>Pezizomycotina</taxon>
        <taxon>Sordariomycetes</taxon>
        <taxon>Sordariomycetidae</taxon>
        <taxon>Ophiostomatales</taxon>
        <taxon>Ophiostomataceae</taxon>
        <taxon>Sporothrix</taxon>
    </lineage>
</organism>
<feature type="compositionally biased region" description="Polar residues" evidence="6">
    <location>
        <begin position="344"/>
        <end position="353"/>
    </location>
</feature>
<feature type="region of interest" description="Disordered" evidence="6">
    <location>
        <begin position="313"/>
        <end position="380"/>
    </location>
</feature>
<evidence type="ECO:0000256" key="2">
    <source>
        <dbReference type="ARBA" id="ARBA00022692"/>
    </source>
</evidence>
<reference evidence="9 10" key="2">
    <citation type="journal article" date="2015" name="Eukaryot. Cell">
        <title>Asexual propagation of a virulent clone complex in a human and feline outbreak of sporotrichosis.</title>
        <authorList>
            <person name="Teixeira Mde M."/>
            <person name="Rodrigues A.M."/>
            <person name="Tsui C.K."/>
            <person name="de Almeida L.G."/>
            <person name="Van Diepeningen A.D."/>
            <person name="van den Ende B.G."/>
            <person name="Fernandes G.F."/>
            <person name="Kano R."/>
            <person name="Hamelin R.C."/>
            <person name="Lopes-Bezerra L.M."/>
            <person name="Vasconcelos A.T."/>
            <person name="de Hoog S."/>
            <person name="de Camargo Z.P."/>
            <person name="Felipe M.S."/>
        </authorList>
    </citation>
    <scope>NUCLEOTIDE SEQUENCE [LARGE SCALE GENOMIC DNA]</scope>
    <source>
        <strain evidence="9 10">1099-18</strain>
    </source>
</reference>
<evidence type="ECO:0000259" key="8">
    <source>
        <dbReference type="Pfam" id="PF20684"/>
    </source>
</evidence>
<dbReference type="EMBL" id="AXCR01000005">
    <property type="protein sequence ID" value="KJR87207.1"/>
    <property type="molecule type" value="Genomic_DNA"/>
</dbReference>
<evidence type="ECO:0000313" key="10">
    <source>
        <dbReference type="Proteomes" id="UP000033710"/>
    </source>
</evidence>
<gene>
    <name evidence="9" type="ORF">SPSK_01766</name>
</gene>
<dbReference type="InterPro" id="IPR049326">
    <property type="entry name" value="Rhodopsin_dom_fungi"/>
</dbReference>
<evidence type="ECO:0000256" key="5">
    <source>
        <dbReference type="ARBA" id="ARBA00038359"/>
    </source>
</evidence>
<proteinExistence type="inferred from homology"/>
<comment type="similarity">
    <text evidence="5">Belongs to the SAT4 family.</text>
</comment>
<feature type="transmembrane region" description="Helical" evidence="7">
    <location>
        <begin position="70"/>
        <end position="93"/>
    </location>
</feature>
<dbReference type="PANTHER" id="PTHR33048">
    <property type="entry name" value="PTH11-LIKE INTEGRAL MEMBRANE PROTEIN (AFU_ORTHOLOGUE AFUA_5G11245)"/>
    <property type="match status" value="1"/>
</dbReference>
<feature type="transmembrane region" description="Helical" evidence="7">
    <location>
        <begin position="203"/>
        <end position="230"/>
    </location>
</feature>
<keyword evidence="2 7" id="KW-0812">Transmembrane</keyword>
<comment type="caution">
    <text evidence="9">The sequence shown here is derived from an EMBL/GenBank/DDBJ whole genome shotgun (WGS) entry which is preliminary data.</text>
</comment>
<name>A0A0F2MC41_SPOSC</name>
<feature type="transmembrane region" description="Helical" evidence="7">
    <location>
        <begin position="242"/>
        <end position="260"/>
    </location>
</feature>
<dbReference type="InterPro" id="IPR052337">
    <property type="entry name" value="SAT4-like"/>
</dbReference>
<dbReference type="VEuPathDB" id="FungiDB:SPSK_01766"/>
<comment type="subcellular location">
    <subcellularLocation>
        <location evidence="1">Membrane</location>
        <topology evidence="1">Multi-pass membrane protein</topology>
    </subcellularLocation>
</comment>
<keyword evidence="4 7" id="KW-0472">Membrane</keyword>
<protein>
    <recommendedName>
        <fullName evidence="8">Rhodopsin domain-containing protein</fullName>
    </recommendedName>
</protein>
<reference evidence="9 10" key="1">
    <citation type="journal article" date="2014" name="BMC Genomics">
        <title>Comparative genomics of the major fungal agents of human and animal Sporotrichosis: Sporothrix schenckii and Sporothrix brasiliensis.</title>
        <authorList>
            <person name="Teixeira M.M."/>
            <person name="de Almeida L.G."/>
            <person name="Kubitschek-Barreira P."/>
            <person name="Alves F.L."/>
            <person name="Kioshima E.S."/>
            <person name="Abadio A.K."/>
            <person name="Fernandes L."/>
            <person name="Derengowski L.S."/>
            <person name="Ferreira K.S."/>
            <person name="Souza R.C."/>
            <person name="Ruiz J.C."/>
            <person name="de Andrade N.C."/>
            <person name="Paes H.C."/>
            <person name="Nicola A.M."/>
            <person name="Albuquerque P."/>
            <person name="Gerber A.L."/>
            <person name="Martins V.P."/>
            <person name="Peconick L.D."/>
            <person name="Neto A.V."/>
            <person name="Chaucanez C.B."/>
            <person name="Silva P.A."/>
            <person name="Cunha O.L."/>
            <person name="de Oliveira F.F."/>
            <person name="dos Santos T.C."/>
            <person name="Barros A.L."/>
            <person name="Soares M.A."/>
            <person name="de Oliveira L.M."/>
            <person name="Marini M.M."/>
            <person name="Villalobos-Duno H."/>
            <person name="Cunha M.M."/>
            <person name="de Hoog S."/>
            <person name="da Silveira J.F."/>
            <person name="Henrissat B."/>
            <person name="Nino-Vega G.A."/>
            <person name="Cisalpino P.S."/>
            <person name="Mora-Montes H.M."/>
            <person name="Almeida S.R."/>
            <person name="Stajich J.E."/>
            <person name="Lopes-Bezerra L.M."/>
            <person name="Vasconcelos A.T."/>
            <person name="Felipe M.S."/>
        </authorList>
    </citation>
    <scope>NUCLEOTIDE SEQUENCE [LARGE SCALE GENOMIC DNA]</scope>
    <source>
        <strain evidence="9 10">1099-18</strain>
    </source>
</reference>
<dbReference type="RefSeq" id="XP_016589883.1">
    <property type="nucleotide sequence ID" value="XM_016728671.1"/>
</dbReference>
<feature type="compositionally biased region" description="Low complexity" evidence="6">
    <location>
        <begin position="1"/>
        <end position="20"/>
    </location>
</feature>
<dbReference type="OrthoDB" id="5417887at2759"/>
<evidence type="ECO:0000256" key="7">
    <source>
        <dbReference type="SAM" id="Phobius"/>
    </source>
</evidence>
<feature type="compositionally biased region" description="Low complexity" evidence="6">
    <location>
        <begin position="323"/>
        <end position="343"/>
    </location>
</feature>
<dbReference type="AlphaFoldDB" id="A0A0F2MC41"/>
<dbReference type="Proteomes" id="UP000033710">
    <property type="component" value="Unassembled WGS sequence"/>
</dbReference>
<dbReference type="KEGG" id="ssck:SPSK_01766"/>
<feature type="transmembrane region" description="Helical" evidence="7">
    <location>
        <begin position="39"/>
        <end position="58"/>
    </location>
</feature>